<dbReference type="Proteomes" id="UP000722485">
    <property type="component" value="Unassembled WGS sequence"/>
</dbReference>
<keyword evidence="3" id="KW-1185">Reference proteome</keyword>
<dbReference type="AlphaFoldDB" id="A0A9P5L924"/>
<dbReference type="GO" id="GO:0051285">
    <property type="term" value="C:cell cortex of cell tip"/>
    <property type="evidence" value="ECO:0007669"/>
    <property type="project" value="TreeGrafter"/>
</dbReference>
<proteinExistence type="predicted"/>
<feature type="transmembrane region" description="Helical" evidence="1">
    <location>
        <begin position="139"/>
        <end position="161"/>
    </location>
</feature>
<feature type="transmembrane region" description="Helical" evidence="1">
    <location>
        <begin position="12"/>
        <end position="30"/>
    </location>
</feature>
<dbReference type="InterPro" id="IPR052413">
    <property type="entry name" value="SUR7_domain"/>
</dbReference>
<dbReference type="GO" id="GO:0005886">
    <property type="term" value="C:plasma membrane"/>
    <property type="evidence" value="ECO:0007669"/>
    <property type="project" value="InterPro"/>
</dbReference>
<dbReference type="GO" id="GO:0031505">
    <property type="term" value="P:fungal-type cell wall organization"/>
    <property type="evidence" value="ECO:0007669"/>
    <property type="project" value="TreeGrafter"/>
</dbReference>
<evidence type="ECO:0000313" key="3">
    <source>
        <dbReference type="Proteomes" id="UP000722485"/>
    </source>
</evidence>
<dbReference type="PANTHER" id="PTHR28019:SF2">
    <property type="entry name" value="CELL MEMBRANE PROTEIN YLR413W-RELATED"/>
    <property type="match status" value="1"/>
</dbReference>
<keyword evidence="1" id="KW-0472">Membrane</keyword>
<evidence type="ECO:0008006" key="4">
    <source>
        <dbReference type="Google" id="ProtNLM"/>
    </source>
</evidence>
<dbReference type="OrthoDB" id="2327445at2759"/>
<name>A0A9P5L924_9HYPO</name>
<organism evidence="2 3">
    <name type="scientific">Cylindrodendrum hubeiense</name>
    <dbReference type="NCBI Taxonomy" id="595255"/>
    <lineage>
        <taxon>Eukaryota</taxon>
        <taxon>Fungi</taxon>
        <taxon>Dikarya</taxon>
        <taxon>Ascomycota</taxon>
        <taxon>Pezizomycotina</taxon>
        <taxon>Sordariomycetes</taxon>
        <taxon>Hypocreomycetidae</taxon>
        <taxon>Hypocreales</taxon>
        <taxon>Nectriaceae</taxon>
        <taxon>Cylindrodendrum</taxon>
    </lineage>
</organism>
<evidence type="ECO:0000256" key="1">
    <source>
        <dbReference type="SAM" id="Phobius"/>
    </source>
</evidence>
<feature type="transmembrane region" description="Helical" evidence="1">
    <location>
        <begin position="173"/>
        <end position="196"/>
    </location>
</feature>
<keyword evidence="1" id="KW-0812">Transmembrane</keyword>
<gene>
    <name evidence="2" type="ORF">G7Z17_g12629</name>
</gene>
<evidence type="ECO:0000313" key="2">
    <source>
        <dbReference type="EMBL" id="KAF7538451.1"/>
    </source>
</evidence>
<dbReference type="EMBL" id="JAANBB010000595">
    <property type="protein sequence ID" value="KAF7538451.1"/>
    <property type="molecule type" value="Genomic_DNA"/>
</dbReference>
<dbReference type="PANTHER" id="PTHR28019">
    <property type="entry name" value="CELL MEMBRANE PROTEIN YLR413W-RELATED"/>
    <property type="match status" value="1"/>
</dbReference>
<sequence length="280" mass="30707">MAAANTRRNTAIAASVFYFITIPFLVLVIIGNTYNNKILTDIYFFSLDVSQVIPISVENSNLLNSVARSLGLHDFYQVGIWNFCEGYNDEGVTHCSHPEQFYWFNPVEVLVSELLSGAQIALPSEAITVLTILRIGSQIMYGCFMAGICINTVLMLMSPLVIRTRWWSLGLSFLSAIAGIVVTLAAVIATVISFAAKIALTAQDQLNIKANIGIQMFVFMWIAAMGTDIAFLLHAAMGCCCKPDRRMVNSAGSPVPENEKRPIIALPTFVRRRVAQGASE</sequence>
<dbReference type="Pfam" id="PF06687">
    <property type="entry name" value="SUR7"/>
    <property type="match status" value="1"/>
</dbReference>
<keyword evidence="1" id="KW-1133">Transmembrane helix</keyword>
<protein>
    <recommendedName>
        <fullName evidence="4">SUR7 family protein pun1</fullName>
    </recommendedName>
</protein>
<reference evidence="2" key="1">
    <citation type="submission" date="2020-03" db="EMBL/GenBank/DDBJ databases">
        <title>Draft Genome Sequence of Cylindrodendrum hubeiense.</title>
        <authorList>
            <person name="Buettner E."/>
            <person name="Kellner H."/>
        </authorList>
    </citation>
    <scope>NUCLEOTIDE SEQUENCE</scope>
    <source>
        <strain evidence="2">IHI 201604</strain>
    </source>
</reference>
<accession>A0A9P5L924</accession>
<dbReference type="InterPro" id="IPR009571">
    <property type="entry name" value="SUR7/Rim9-like_fungi"/>
</dbReference>
<feature type="transmembrane region" description="Helical" evidence="1">
    <location>
        <begin position="217"/>
        <end position="237"/>
    </location>
</feature>
<comment type="caution">
    <text evidence="2">The sequence shown here is derived from an EMBL/GenBank/DDBJ whole genome shotgun (WGS) entry which is preliminary data.</text>
</comment>